<dbReference type="EMBL" id="JAMZIH010000248">
    <property type="protein sequence ID" value="KAJ1679662.1"/>
    <property type="molecule type" value="Genomic_DNA"/>
</dbReference>
<evidence type="ECO:0000313" key="2">
    <source>
        <dbReference type="Proteomes" id="UP001145114"/>
    </source>
</evidence>
<sequence length="355" mass="39521">MVTSLLALGLGALWLFQRDLVYPASFPATSRERVPLPSQYDMPYYDDIHMETADGVKIRGYLIKRPTDDESRRAPTVLYLQANAGNIGHRLPIAKMLYDSLGCNLFLLSYRGYGLSEGKPSEAGLRTDASTALEFIRTHPLTANTKLVVYGQSLGGAIAIDLVAREPDEFVGMILENTFLSIPKLIPSVMPMLRHLSFLSSERWDSENQLKLVRQIPILLLSGEQDDLVPPEHMKRLHEIALAYNEKPVIMETFPEGKHNDTCIQPGYFDKIKQWWDSTMLSAPEYKPTGRRGGELTKVSGDESEFQSKEKVNVGENATLGSSDINKRVTTKEQTDSEDETEVEPASTAVAASAL</sequence>
<name>A0ACC1HWQ4_9FUNG</name>
<organism evidence="1 2">
    <name type="scientific">Spiromyces aspiralis</name>
    <dbReference type="NCBI Taxonomy" id="68401"/>
    <lineage>
        <taxon>Eukaryota</taxon>
        <taxon>Fungi</taxon>
        <taxon>Fungi incertae sedis</taxon>
        <taxon>Zoopagomycota</taxon>
        <taxon>Kickxellomycotina</taxon>
        <taxon>Kickxellomycetes</taxon>
        <taxon>Kickxellales</taxon>
        <taxon>Kickxellaceae</taxon>
        <taxon>Spiromyces</taxon>
    </lineage>
</organism>
<proteinExistence type="predicted"/>
<keyword evidence="2" id="KW-1185">Reference proteome</keyword>
<protein>
    <submittedName>
        <fullName evidence="1">Bem46 protein, variant</fullName>
    </submittedName>
</protein>
<gene>
    <name evidence="1" type="primary">bem46</name>
    <name evidence="1" type="ORF">EV182_001593</name>
</gene>
<accession>A0ACC1HWQ4</accession>
<comment type="caution">
    <text evidence="1">The sequence shown here is derived from an EMBL/GenBank/DDBJ whole genome shotgun (WGS) entry which is preliminary data.</text>
</comment>
<dbReference type="Proteomes" id="UP001145114">
    <property type="component" value="Unassembled WGS sequence"/>
</dbReference>
<reference evidence="1" key="1">
    <citation type="submission" date="2022-06" db="EMBL/GenBank/DDBJ databases">
        <title>Phylogenomic reconstructions and comparative analyses of Kickxellomycotina fungi.</title>
        <authorList>
            <person name="Reynolds N.K."/>
            <person name="Stajich J.E."/>
            <person name="Barry K."/>
            <person name="Grigoriev I.V."/>
            <person name="Crous P."/>
            <person name="Smith M.E."/>
        </authorList>
    </citation>
    <scope>NUCLEOTIDE SEQUENCE</scope>
    <source>
        <strain evidence="1">RSA 2271</strain>
    </source>
</reference>
<evidence type="ECO:0000313" key="1">
    <source>
        <dbReference type="EMBL" id="KAJ1679662.1"/>
    </source>
</evidence>